<reference evidence="1 2" key="1">
    <citation type="journal article" date="2019" name="Nat. Ecol. Evol.">
        <title>Megaphylogeny resolves global patterns of mushroom evolution.</title>
        <authorList>
            <person name="Varga T."/>
            <person name="Krizsan K."/>
            <person name="Foldi C."/>
            <person name="Dima B."/>
            <person name="Sanchez-Garcia M."/>
            <person name="Sanchez-Ramirez S."/>
            <person name="Szollosi G.J."/>
            <person name="Szarkandi J.G."/>
            <person name="Papp V."/>
            <person name="Albert L."/>
            <person name="Andreopoulos W."/>
            <person name="Angelini C."/>
            <person name="Antonin V."/>
            <person name="Barry K.W."/>
            <person name="Bougher N.L."/>
            <person name="Buchanan P."/>
            <person name="Buyck B."/>
            <person name="Bense V."/>
            <person name="Catcheside P."/>
            <person name="Chovatia M."/>
            <person name="Cooper J."/>
            <person name="Damon W."/>
            <person name="Desjardin D."/>
            <person name="Finy P."/>
            <person name="Geml J."/>
            <person name="Haridas S."/>
            <person name="Hughes K."/>
            <person name="Justo A."/>
            <person name="Karasinski D."/>
            <person name="Kautmanova I."/>
            <person name="Kiss B."/>
            <person name="Kocsube S."/>
            <person name="Kotiranta H."/>
            <person name="LaButti K.M."/>
            <person name="Lechner B.E."/>
            <person name="Liimatainen K."/>
            <person name="Lipzen A."/>
            <person name="Lukacs Z."/>
            <person name="Mihaltcheva S."/>
            <person name="Morgado L.N."/>
            <person name="Niskanen T."/>
            <person name="Noordeloos M.E."/>
            <person name="Ohm R.A."/>
            <person name="Ortiz-Santana B."/>
            <person name="Ovrebo C."/>
            <person name="Racz N."/>
            <person name="Riley R."/>
            <person name="Savchenko A."/>
            <person name="Shiryaev A."/>
            <person name="Soop K."/>
            <person name="Spirin V."/>
            <person name="Szebenyi C."/>
            <person name="Tomsovsky M."/>
            <person name="Tulloss R.E."/>
            <person name="Uehling J."/>
            <person name="Grigoriev I.V."/>
            <person name="Vagvolgyi C."/>
            <person name="Papp T."/>
            <person name="Martin F.M."/>
            <person name="Miettinen O."/>
            <person name="Hibbett D.S."/>
            <person name="Nagy L.G."/>
        </authorList>
    </citation>
    <scope>NUCLEOTIDE SEQUENCE [LARGE SCALE GENOMIC DNA]</scope>
    <source>
        <strain evidence="1 2">NL-1719</strain>
    </source>
</reference>
<evidence type="ECO:0000313" key="2">
    <source>
        <dbReference type="Proteomes" id="UP000308600"/>
    </source>
</evidence>
<organism evidence="1 2">
    <name type="scientific">Pluteus cervinus</name>
    <dbReference type="NCBI Taxonomy" id="181527"/>
    <lineage>
        <taxon>Eukaryota</taxon>
        <taxon>Fungi</taxon>
        <taxon>Dikarya</taxon>
        <taxon>Basidiomycota</taxon>
        <taxon>Agaricomycotina</taxon>
        <taxon>Agaricomycetes</taxon>
        <taxon>Agaricomycetidae</taxon>
        <taxon>Agaricales</taxon>
        <taxon>Pluteineae</taxon>
        <taxon>Pluteaceae</taxon>
        <taxon>Pluteus</taxon>
    </lineage>
</organism>
<protein>
    <submittedName>
        <fullName evidence="1">Uncharacterized protein</fullName>
    </submittedName>
</protein>
<keyword evidence="2" id="KW-1185">Reference proteome</keyword>
<dbReference type="Proteomes" id="UP000308600">
    <property type="component" value="Unassembled WGS sequence"/>
</dbReference>
<gene>
    <name evidence="1" type="ORF">BDN72DRAFT_831768</name>
</gene>
<name>A0ACD3BCF2_9AGAR</name>
<accession>A0ACD3BCF2</accession>
<dbReference type="EMBL" id="ML208262">
    <property type="protein sequence ID" value="TFK75515.1"/>
    <property type="molecule type" value="Genomic_DNA"/>
</dbReference>
<evidence type="ECO:0000313" key="1">
    <source>
        <dbReference type="EMBL" id="TFK75515.1"/>
    </source>
</evidence>
<proteinExistence type="predicted"/>
<sequence length="703" mass="74419">MLAAVWWAFVPLLVALSAQAQLASQWCDSLTSICFQRFYFETLDTGFGYLFPSPPTNEFIGIFTAPTSAGWVGSSLGGGMTNNPLLVGWVNNGRATISARLTSIYTSPAVYNGPILTILGTSGQNATHQRIVFRCQNCTTWTNGGLPTTGNTQIGWATHGSLKPNDPGSAGSSVPQHSAAGQHSLSLAAAQSSSYQAYLQQLLTAPTLTPPTTPSTTTQSPAPTGPVSCPNAPRPSYSVIPAAGFQVTPILGRLSTPRGIALDSRGNLLIIQRGLGLTGHAIDANGCTTSSKTIITDTTLNHGIDVYGTKLYASSADIAWSWDYDAATMTVSNKKTLVTGMTNVGHNTRTLWVSRKNSNLLVVSDGSNGNIDTASAQASTGRAIVKVFDVTTLPANGVNYASGGKVLGYGLRNDVGVTEDRAGNIFTVENSMDDGFRTVNGTRRDVHNDNPAELLYNLGDPANPSGNFHGYPYCFKVWEPRNFTDKTFQVGDWFVQAPNNTINDTYCTTNIRGDPLTLLPPHTAPLDIKFGIGSDTSAYVSLHGSWNRSPPQGYKVVAVAGSFSASGAWTPNAPLSSRTAFTDILRNVNENSCTAGCFRPVGLAWSSSGENLYVSSDTTGEIFLLKKGASGPVTPPPTLPPTLPPTQPPTQPPTTRPTPSPTTPAGPQQTHWGQCGGEGWAGPTACQPPYTCQAQNQWYAQCL</sequence>